<proteinExistence type="predicted"/>
<reference evidence="2" key="1">
    <citation type="submission" date="2020-04" db="EMBL/GenBank/DDBJ databases">
        <authorList>
            <person name="Chiriac C."/>
            <person name="Salcher M."/>
            <person name="Ghai R."/>
            <person name="Kavagutti S V."/>
        </authorList>
    </citation>
    <scope>NUCLEOTIDE SEQUENCE</scope>
</reference>
<name>A0A6J5LD31_9CAUD</name>
<gene>
    <name evidence="2" type="ORF">UFOVP126_80</name>
</gene>
<organism evidence="2">
    <name type="scientific">uncultured Caudovirales phage</name>
    <dbReference type="NCBI Taxonomy" id="2100421"/>
    <lineage>
        <taxon>Viruses</taxon>
        <taxon>Duplodnaviria</taxon>
        <taxon>Heunggongvirae</taxon>
        <taxon>Uroviricota</taxon>
        <taxon>Caudoviricetes</taxon>
        <taxon>Peduoviridae</taxon>
        <taxon>Maltschvirus</taxon>
        <taxon>Maltschvirus maltsch</taxon>
    </lineage>
</organism>
<sequence>MDEFQTGPQQMTAPQNMGEMQGMQAPRIDKQTIMSLAANNPQVSQAADIIEARIANMPGITEKMVDELVATLEYVLQNPQEYPKVREAAIRAGFGSERDFPAEFDPTLIVSMLVALYEVQTRYQSGTSQAFARGGLAQAAQRLASAGRGGDTMLAHINPREASILSRMGGAGTVNPTTGLVEFKGGVGKLLAAVAPVVLSIVAPGIGTAIGSALGANGIGASMLGSAVIGGASSAAAGGNALTGALGGALGAGGASALGGAVNSTLGTSLGQTAQNVVGSTLAGAAQGALSGQGATQGALQGALGGYAGSTLSNAASGVGGQLGAGLQAAGTQVGNALTMGATPTQALAQGALTGLAAGLNAPPAKSLYDITPSDTGGLGLKSPSDIAVEGLKAPALNTASVPEMGLSTNYGLTGDQTPTFKGPETMAVDYSLTAPTTQTTSAQPELGTGIQQSPLNAIADQTAAAMPSSTKTDTGANNKMGVSGLSTAANMLPLLSLFSAAQTPEQVQQVVAKMTPEQQEYFNRPMKTWNWDTLSAAAKMQGLPVGSYIARNWDKVGGGMYDNPVEQPVAKARGGALTRLASGGGSGRDDTIPARLSDGEYVMDAETVSLLGDGSTKDGARRLDEMRAKIREHKGKSMARGKFSANAKSPLAYLKGA</sequence>
<evidence type="ECO:0000256" key="1">
    <source>
        <dbReference type="SAM" id="MobiDB-lite"/>
    </source>
</evidence>
<dbReference type="EMBL" id="LR796241">
    <property type="protein sequence ID" value="CAB4131412.1"/>
    <property type="molecule type" value="Genomic_DNA"/>
</dbReference>
<protein>
    <submittedName>
        <fullName evidence="2">Uncharacterized protein</fullName>
    </submittedName>
</protein>
<evidence type="ECO:0000313" key="2">
    <source>
        <dbReference type="EMBL" id="CAB4131412.1"/>
    </source>
</evidence>
<feature type="compositionally biased region" description="Polar residues" evidence="1">
    <location>
        <begin position="1"/>
        <end position="15"/>
    </location>
</feature>
<accession>A0A6J5LD31</accession>
<feature type="region of interest" description="Disordered" evidence="1">
    <location>
        <begin position="1"/>
        <end position="21"/>
    </location>
</feature>